<dbReference type="Pfam" id="PF23359">
    <property type="entry name" value="Lsr2_DNA-bd"/>
    <property type="match status" value="1"/>
</dbReference>
<sequence>MERPGDTRAIRVWLRQNGVEISDRGRIPSDLMEKYERAHGIEPIPDDLGRALPLLPHHRDGALVVRTDFRDDEAWRAVVATAGAPTRDGFQAYVLTCEDRAFAGLTPGRLMAHLPTRHRHRVLFVADAMTMENPEHPLIALSVDEYESPGDVLRAVPSAVQAISDNLDIANMRFHDFVLQADPDGVLRLY</sequence>
<dbReference type="Proteomes" id="UP001499854">
    <property type="component" value="Unassembled WGS sequence"/>
</dbReference>
<name>A0ABP5BTU8_9ACTN</name>
<keyword evidence="5" id="KW-1185">Reference proteome</keyword>
<accession>A0ABP5BTU8</accession>
<dbReference type="RefSeq" id="WP_344655029.1">
    <property type="nucleotide sequence ID" value="NZ_BAAAQM010000001.1"/>
</dbReference>
<dbReference type="EMBL" id="BAAAQM010000001">
    <property type="protein sequence ID" value="GAA1951225.1"/>
    <property type="molecule type" value="Genomic_DNA"/>
</dbReference>
<organism evidence="4 5">
    <name type="scientific">Catenulispora subtropica</name>
    <dbReference type="NCBI Taxonomy" id="450798"/>
    <lineage>
        <taxon>Bacteria</taxon>
        <taxon>Bacillati</taxon>
        <taxon>Actinomycetota</taxon>
        <taxon>Actinomycetes</taxon>
        <taxon>Catenulisporales</taxon>
        <taxon>Catenulisporaceae</taxon>
        <taxon>Catenulispora</taxon>
    </lineage>
</organism>
<evidence type="ECO:0000256" key="1">
    <source>
        <dbReference type="ARBA" id="ARBA00023125"/>
    </source>
</evidence>
<gene>
    <name evidence="4" type="ORF">GCM10009838_02940</name>
</gene>
<keyword evidence="1" id="KW-0238">DNA-binding</keyword>
<evidence type="ECO:0000313" key="4">
    <source>
        <dbReference type="EMBL" id="GAA1951225.1"/>
    </source>
</evidence>
<dbReference type="Gene3D" id="4.10.320.10">
    <property type="entry name" value="E3-binding domain"/>
    <property type="match status" value="1"/>
</dbReference>
<proteinExistence type="predicted"/>
<feature type="domain" description="Lsr2 DNA-binding" evidence="3">
    <location>
        <begin position="4"/>
        <end position="38"/>
    </location>
</feature>
<dbReference type="InterPro" id="IPR055370">
    <property type="entry name" value="Lsr2_DNA-bd"/>
</dbReference>
<reference evidence="5" key="1">
    <citation type="journal article" date="2019" name="Int. J. Syst. Evol. Microbiol.">
        <title>The Global Catalogue of Microorganisms (GCM) 10K type strain sequencing project: providing services to taxonomists for standard genome sequencing and annotation.</title>
        <authorList>
            <consortium name="The Broad Institute Genomics Platform"/>
            <consortium name="The Broad Institute Genome Sequencing Center for Infectious Disease"/>
            <person name="Wu L."/>
            <person name="Ma J."/>
        </authorList>
    </citation>
    <scope>NUCLEOTIDE SEQUENCE [LARGE SCALE GENOMIC DNA]</scope>
    <source>
        <strain evidence="5">JCM 16013</strain>
    </source>
</reference>
<evidence type="ECO:0000259" key="2">
    <source>
        <dbReference type="Pfam" id="PF21962"/>
    </source>
</evidence>
<dbReference type="InterPro" id="IPR053832">
    <property type="entry name" value="DUF6924"/>
</dbReference>
<evidence type="ECO:0000259" key="3">
    <source>
        <dbReference type="Pfam" id="PF23359"/>
    </source>
</evidence>
<feature type="domain" description="DUF6924" evidence="2">
    <location>
        <begin position="62"/>
        <end position="188"/>
    </location>
</feature>
<evidence type="ECO:0000313" key="5">
    <source>
        <dbReference type="Proteomes" id="UP001499854"/>
    </source>
</evidence>
<dbReference type="InterPro" id="IPR036625">
    <property type="entry name" value="E3-bd_dom_sf"/>
</dbReference>
<dbReference type="Pfam" id="PF21962">
    <property type="entry name" value="DUF6924"/>
    <property type="match status" value="1"/>
</dbReference>
<comment type="caution">
    <text evidence="4">The sequence shown here is derived from an EMBL/GenBank/DDBJ whole genome shotgun (WGS) entry which is preliminary data.</text>
</comment>
<protein>
    <submittedName>
        <fullName evidence="4">Uncharacterized protein</fullName>
    </submittedName>
</protein>